<proteinExistence type="predicted"/>
<dbReference type="Proteomes" id="UP000373449">
    <property type="component" value="Unassembled WGS sequence"/>
</dbReference>
<evidence type="ECO:0000313" key="2">
    <source>
        <dbReference type="Proteomes" id="UP000373449"/>
    </source>
</evidence>
<protein>
    <submittedName>
        <fullName evidence="1">Uncharacterized protein</fullName>
    </submittedName>
</protein>
<gene>
    <name evidence="1" type="ORF">NCTC12282_05598</name>
</gene>
<dbReference type="AlphaFoldDB" id="A0A484ZTY4"/>
<accession>A0A484ZTY4</accession>
<name>A0A484ZTY4_9GAMM</name>
<reference evidence="1 2" key="1">
    <citation type="submission" date="2019-03" db="EMBL/GenBank/DDBJ databases">
        <authorList>
            <consortium name="Pathogen Informatics"/>
        </authorList>
    </citation>
    <scope>NUCLEOTIDE SEQUENCE [LARGE SCALE GENOMIC DNA]</scope>
    <source>
        <strain evidence="1 2">NCTC12282</strain>
    </source>
</reference>
<dbReference type="EMBL" id="CAADJA010000002">
    <property type="protein sequence ID" value="VFS51972.1"/>
    <property type="molecule type" value="Genomic_DNA"/>
</dbReference>
<sequence length="57" mass="6277">MLAKTILVEELIEFSDCPAELPAGIGDDEKVIHIAGIVKILLVCNVCIHLTQMECRQ</sequence>
<organism evidence="1 2">
    <name type="scientific">Budvicia aquatica</name>
    <dbReference type="NCBI Taxonomy" id="82979"/>
    <lineage>
        <taxon>Bacteria</taxon>
        <taxon>Pseudomonadati</taxon>
        <taxon>Pseudomonadota</taxon>
        <taxon>Gammaproteobacteria</taxon>
        <taxon>Enterobacterales</taxon>
        <taxon>Budviciaceae</taxon>
        <taxon>Budvicia</taxon>
    </lineage>
</organism>
<evidence type="ECO:0000313" key="1">
    <source>
        <dbReference type="EMBL" id="VFS51972.1"/>
    </source>
</evidence>